<dbReference type="InterPro" id="IPR020054">
    <property type="entry name" value="Prot_inh_SSI_I16_CS"/>
</dbReference>
<gene>
    <name evidence="10" type="ORF">J4573_19820</name>
</gene>
<comment type="caution">
    <text evidence="10">The sequence shown here is derived from an EMBL/GenBank/DDBJ whole genome shotgun (WGS) entry which is preliminary data.</text>
</comment>
<dbReference type="SUPFAM" id="SSF55399">
    <property type="entry name" value="Subtilisin inhibitor"/>
    <property type="match status" value="1"/>
</dbReference>
<feature type="chain" id="PRO_5039621842" description="Subtilisin inhibitor domain-containing protein" evidence="8">
    <location>
        <begin position="21"/>
        <end position="158"/>
    </location>
</feature>
<evidence type="ECO:0000256" key="1">
    <source>
        <dbReference type="ARBA" id="ARBA00004613"/>
    </source>
</evidence>
<evidence type="ECO:0000256" key="4">
    <source>
        <dbReference type="ARBA" id="ARBA00022690"/>
    </source>
</evidence>
<dbReference type="GO" id="GO:0005576">
    <property type="term" value="C:extracellular region"/>
    <property type="evidence" value="ECO:0007669"/>
    <property type="project" value="UniProtKB-SubCell"/>
</dbReference>
<keyword evidence="8" id="KW-0732">Signal</keyword>
<feature type="signal peptide" evidence="8">
    <location>
        <begin position="1"/>
        <end position="20"/>
    </location>
</feature>
<feature type="compositionally biased region" description="Polar residues" evidence="7">
    <location>
        <begin position="26"/>
        <end position="46"/>
    </location>
</feature>
<dbReference type="Pfam" id="PF00720">
    <property type="entry name" value="SSI"/>
    <property type="match status" value="1"/>
</dbReference>
<dbReference type="InterPro" id="IPR036819">
    <property type="entry name" value="Subtilisin_inhibitor-like_sf"/>
</dbReference>
<keyword evidence="5" id="KW-0722">Serine protease inhibitor</keyword>
<evidence type="ECO:0000256" key="6">
    <source>
        <dbReference type="ARBA" id="ARBA00023157"/>
    </source>
</evidence>
<evidence type="ECO:0000313" key="11">
    <source>
        <dbReference type="Proteomes" id="UP000669179"/>
    </source>
</evidence>
<dbReference type="Proteomes" id="UP000669179">
    <property type="component" value="Unassembled WGS sequence"/>
</dbReference>
<dbReference type="PROSITE" id="PS51257">
    <property type="entry name" value="PROKAR_LIPOPROTEIN"/>
    <property type="match status" value="1"/>
</dbReference>
<dbReference type="Gene3D" id="3.30.350.10">
    <property type="entry name" value="Subtilisin inhibitor-like"/>
    <property type="match status" value="1"/>
</dbReference>
<keyword evidence="6" id="KW-1015">Disulfide bond</keyword>
<dbReference type="EMBL" id="JAGEOJ010000007">
    <property type="protein sequence ID" value="MBO2449359.1"/>
    <property type="molecule type" value="Genomic_DNA"/>
</dbReference>
<comment type="similarity">
    <text evidence="2">Belongs to the protease inhibitor I16 (SSI) family.</text>
</comment>
<keyword evidence="4" id="KW-0646">Protease inhibitor</keyword>
<feature type="domain" description="Subtilisin inhibitor" evidence="9">
    <location>
        <begin position="59"/>
        <end position="130"/>
    </location>
</feature>
<evidence type="ECO:0000256" key="8">
    <source>
        <dbReference type="SAM" id="SignalP"/>
    </source>
</evidence>
<reference evidence="10" key="1">
    <citation type="submission" date="2021-03" db="EMBL/GenBank/DDBJ databases">
        <authorList>
            <person name="Kanchanasin P."/>
            <person name="Saeng-In P."/>
            <person name="Phongsopitanun W."/>
            <person name="Yuki M."/>
            <person name="Kudo T."/>
            <person name="Ohkuma M."/>
            <person name="Tanasupawat S."/>
        </authorList>
    </citation>
    <scope>NUCLEOTIDE SEQUENCE</scope>
    <source>
        <strain evidence="10">GKU 128</strain>
    </source>
</reference>
<accession>A0A939PHM8</accession>
<sequence length="158" mass="16264">MRYRTLLFMTPGLAMIMSLAACGSEQASSGSGKTSPTASGTTSVSPATGAGDGDKITVNVKASAQAPAKTWTLSCGPAGGDHPKAGQACASLAKVKEPFKAPPKDQMCTKIYGGPEVATVKGTWAGKPVDAKFTRTDGCELSRWNKLSPLFGDVPKVR</sequence>
<dbReference type="PROSITE" id="PS00999">
    <property type="entry name" value="SSI"/>
    <property type="match status" value="1"/>
</dbReference>
<keyword evidence="11" id="KW-1185">Reference proteome</keyword>
<evidence type="ECO:0000256" key="2">
    <source>
        <dbReference type="ARBA" id="ARBA00010472"/>
    </source>
</evidence>
<comment type="subcellular location">
    <subcellularLocation>
        <location evidence="1">Secreted</location>
    </subcellularLocation>
</comment>
<evidence type="ECO:0000256" key="3">
    <source>
        <dbReference type="ARBA" id="ARBA00022525"/>
    </source>
</evidence>
<evidence type="ECO:0000256" key="7">
    <source>
        <dbReference type="SAM" id="MobiDB-lite"/>
    </source>
</evidence>
<proteinExistence type="inferred from homology"/>
<feature type="region of interest" description="Disordered" evidence="7">
    <location>
        <begin position="26"/>
        <end position="56"/>
    </location>
</feature>
<name>A0A939PHM8_9ACTN</name>
<dbReference type="InterPro" id="IPR023549">
    <property type="entry name" value="Subtilisin_inhibitor"/>
</dbReference>
<keyword evidence="3" id="KW-0964">Secreted</keyword>
<dbReference type="GO" id="GO:0004867">
    <property type="term" value="F:serine-type endopeptidase inhibitor activity"/>
    <property type="evidence" value="ECO:0007669"/>
    <property type="project" value="UniProtKB-KW"/>
</dbReference>
<evidence type="ECO:0000256" key="5">
    <source>
        <dbReference type="ARBA" id="ARBA00022900"/>
    </source>
</evidence>
<organism evidence="10 11">
    <name type="scientific">Actinomadura barringtoniae</name>
    <dbReference type="NCBI Taxonomy" id="1427535"/>
    <lineage>
        <taxon>Bacteria</taxon>
        <taxon>Bacillati</taxon>
        <taxon>Actinomycetota</taxon>
        <taxon>Actinomycetes</taxon>
        <taxon>Streptosporangiales</taxon>
        <taxon>Thermomonosporaceae</taxon>
        <taxon>Actinomadura</taxon>
    </lineage>
</organism>
<evidence type="ECO:0000313" key="10">
    <source>
        <dbReference type="EMBL" id="MBO2449359.1"/>
    </source>
</evidence>
<evidence type="ECO:0000259" key="9">
    <source>
        <dbReference type="Pfam" id="PF00720"/>
    </source>
</evidence>
<dbReference type="AlphaFoldDB" id="A0A939PHM8"/>
<protein>
    <recommendedName>
        <fullName evidence="9">Subtilisin inhibitor domain-containing protein</fullName>
    </recommendedName>
</protein>